<dbReference type="OrthoDB" id="5694214at2"/>
<dbReference type="AlphaFoldDB" id="A0A6G1VQY0"/>
<organism evidence="2 3">
    <name type="scientific">Segatella copri</name>
    <dbReference type="NCBI Taxonomy" id="165179"/>
    <lineage>
        <taxon>Bacteria</taxon>
        <taxon>Pseudomonadati</taxon>
        <taxon>Bacteroidota</taxon>
        <taxon>Bacteroidia</taxon>
        <taxon>Bacteroidales</taxon>
        <taxon>Prevotellaceae</taxon>
        <taxon>Segatella</taxon>
    </lineage>
</organism>
<feature type="domain" description="SusD-like N-terminal" evidence="1">
    <location>
        <begin position="83"/>
        <end position="238"/>
    </location>
</feature>
<comment type="caution">
    <text evidence="2">The sequence shown here is derived from an EMBL/GenBank/DDBJ whole genome shotgun (WGS) entry which is preliminary data.</text>
</comment>
<reference evidence="2 3" key="1">
    <citation type="submission" date="2019-09" db="EMBL/GenBank/DDBJ databases">
        <title>Distinct polysaccharide growth profiles of human intestinal Prevotella copri isolates.</title>
        <authorList>
            <person name="Fehlner-Peach H."/>
            <person name="Magnabosco C."/>
            <person name="Raghavan V."/>
            <person name="Scher J.U."/>
            <person name="Tett A."/>
            <person name="Cox L.M."/>
            <person name="Gottsegen C."/>
            <person name="Watters A."/>
            <person name="Wiltshire- Gordon J.D."/>
            <person name="Segata N."/>
            <person name="Bonneau R."/>
            <person name="Littman D.R."/>
        </authorList>
    </citation>
    <scope>NUCLEOTIDE SEQUENCE [LARGE SCALE GENOMIC DNA]</scope>
    <source>
        <strain evidence="3">iAA917</strain>
    </source>
</reference>
<name>A0A6G1VQY0_9BACT</name>
<dbReference type="RefSeq" id="WP_153092003.1">
    <property type="nucleotide sequence ID" value="NZ_VZAH01000111.1"/>
</dbReference>
<dbReference type="PROSITE" id="PS51257">
    <property type="entry name" value="PROKAR_LIPOPROTEIN"/>
    <property type="match status" value="1"/>
</dbReference>
<dbReference type="InterPro" id="IPR033985">
    <property type="entry name" value="SusD-like_N"/>
</dbReference>
<evidence type="ECO:0000313" key="2">
    <source>
        <dbReference type="EMBL" id="MQP15051.1"/>
    </source>
</evidence>
<dbReference type="Gene3D" id="1.25.40.390">
    <property type="match status" value="1"/>
</dbReference>
<evidence type="ECO:0000259" key="1">
    <source>
        <dbReference type="Pfam" id="PF14322"/>
    </source>
</evidence>
<dbReference type="Proteomes" id="UP000477980">
    <property type="component" value="Unassembled WGS sequence"/>
</dbReference>
<evidence type="ECO:0000313" key="3">
    <source>
        <dbReference type="Proteomes" id="UP000477980"/>
    </source>
</evidence>
<proteinExistence type="predicted"/>
<dbReference type="Pfam" id="PF14322">
    <property type="entry name" value="SusD-like_3"/>
    <property type="match status" value="1"/>
</dbReference>
<protein>
    <submittedName>
        <fullName evidence="2">RagB/SusD family nutrient uptake outer membrane protein</fullName>
    </submittedName>
</protein>
<dbReference type="SUPFAM" id="SSF48452">
    <property type="entry name" value="TPR-like"/>
    <property type="match status" value="1"/>
</dbReference>
<dbReference type="InterPro" id="IPR011990">
    <property type="entry name" value="TPR-like_helical_dom_sf"/>
</dbReference>
<gene>
    <name evidence="2" type="ORF">F7D25_11660</name>
</gene>
<accession>A0A6G1VQY0</accession>
<dbReference type="EMBL" id="VZAH01000111">
    <property type="protein sequence ID" value="MQP15051.1"/>
    <property type="molecule type" value="Genomic_DNA"/>
</dbReference>
<sequence>MKTNNISIKVLTGMLIMASVTTGCKDSFLNPDPLSLYEPTATFSSQAGLDAALASADKGLKAYWTNTNAIDLQLPLTSEAMFSDITVASKTDDAFAFTDIKERFTPTQGYFNDDRNRLTIFWGETYNGIKYANTVIHYLPKVTTLDAATRDAYMGRAYFHRAYRYLNLCFEFGNVPLVTKVLESPKLNYKSTKKEAIIKMITKDMEFAVQHVPEQSQMTYLGMINKGACRQLLIKCYLANGDFEKAKLQADTLINYSGYQLMTDNFGTFVNPNPKTWNITENVIWDLHRPENKSISANKEAILIMANRYGTDSGIRLRLMRNVVPWWNSNALKTPDNKLAVDRYSLTNSLYEESLDYNRAFGRGVGVVRPTYWAEKGMWNLNGKPDETDLRHNSKVGNWVNMNYNNKNEYG</sequence>